<reference evidence="1 2" key="3">
    <citation type="journal article" date="2022" name="Microbiol. Spectr.">
        <title>Folding features and dynamics of 3D genome architecture in plant fungal pathogens.</title>
        <authorList>
            <person name="Xia C."/>
        </authorList>
    </citation>
    <scope>NUCLEOTIDE SEQUENCE [LARGE SCALE GENOMIC DNA]</scope>
    <source>
        <strain evidence="1 2">93-210</strain>
    </source>
</reference>
<protein>
    <submittedName>
        <fullName evidence="1">Uncharacterized protein</fullName>
    </submittedName>
</protein>
<organism evidence="1 2">
    <name type="scientific">Puccinia striiformis f. sp. tritici</name>
    <dbReference type="NCBI Taxonomy" id="168172"/>
    <lineage>
        <taxon>Eukaryota</taxon>
        <taxon>Fungi</taxon>
        <taxon>Dikarya</taxon>
        <taxon>Basidiomycota</taxon>
        <taxon>Pucciniomycotina</taxon>
        <taxon>Pucciniomycetes</taxon>
        <taxon>Pucciniales</taxon>
        <taxon>Pucciniaceae</taxon>
        <taxon>Puccinia</taxon>
    </lineage>
</organism>
<name>A0ACC0ERJ6_9BASI</name>
<gene>
    <name evidence="1" type="ORF">MJO28_002504</name>
</gene>
<evidence type="ECO:0000313" key="1">
    <source>
        <dbReference type="EMBL" id="KAI7958713.1"/>
    </source>
</evidence>
<accession>A0ACC0ERJ6</accession>
<dbReference type="Proteomes" id="UP001060170">
    <property type="component" value="Chromosome 3"/>
</dbReference>
<proteinExistence type="predicted"/>
<reference evidence="2" key="2">
    <citation type="journal article" date="2018" name="Mol. Plant Microbe Interact.">
        <title>Genome sequence resources for the wheat stripe rust pathogen (Puccinia striiformis f. sp. tritici) and the barley stripe rust pathogen (Puccinia striiformis f. sp. hordei).</title>
        <authorList>
            <person name="Xia C."/>
            <person name="Wang M."/>
            <person name="Yin C."/>
            <person name="Cornejo O.E."/>
            <person name="Hulbert S.H."/>
            <person name="Chen X."/>
        </authorList>
    </citation>
    <scope>NUCLEOTIDE SEQUENCE [LARGE SCALE GENOMIC DNA]</scope>
    <source>
        <strain evidence="2">93-210</strain>
    </source>
</reference>
<evidence type="ECO:0000313" key="2">
    <source>
        <dbReference type="Proteomes" id="UP001060170"/>
    </source>
</evidence>
<dbReference type="EMBL" id="CM045867">
    <property type="protein sequence ID" value="KAI7958713.1"/>
    <property type="molecule type" value="Genomic_DNA"/>
</dbReference>
<sequence length="1098" mass="125935">MTLSRRLTTRSHRSLTTASTKSAFSSPPGPKPTTEQLPHSTFLSRTTRSSLILAREILSDQARQSVTKSLTRIQVTQPHQSTTQIHQSRNRVDHSIRTSRVRGADSTQKVRRKIYSGRNAATLAAMRDEHQLDIRRARRPANPLTENVLEHRDFGFYDNQPDIQMHTDEEGEAEAPPVWVDLNEEQPDSIDELIAADKEKHQQQARHFNWGVLLKHLLPQFMKLRIRTKCWTTTNCYNDFTQCSKDCRIKFKRLVDLVDIHGQQRRIVTFCECTRDGIRLLQLGYLAGSPVKPQTAFSLPLLTFFDCLWNNCHMGAFPFTTALNQWLEPRSQRLRVCQGKHSRQLRKPFSAAVGLLRQLEDRRIQTIISALQLSKQAILASQTCPACFGPQPTNLSDYPANIRGQLCVCLDGNFQHRHQINASRDHDRVRTPQYFLSQTQVDRVSQEIRDREAEGMDPVQADRCTESHKAADDKRNETTWKGCDDTGLMGCCCRHDAAIHFANIYKSGEQRHFPMALIQTLLSEIEPNRKVAILYDIGCTMDKYIDRVVKNTPSPPSPQPASSFACTCHRHLIPEYRAQLKFGTSVFHAYAHNWQCQLDFHPRFDKGWGLSDGEGLERMWSYLSPLVSPLRYATRNHRLEAISHRLKHHNKKSVAQLSLWLRRKFNQAVKRHQETSLLLSELLSKPNPHRPERNYTTRFFKRQWQAQKLFHAEHTSDEMDRRTKLVEIYNREATLEHMSAIRTRLRSPNIFLATAAEVEELLDSILAESDVLSAELAELTGAGLAGTGIGTAIDAEEEKLRLLLWNAKSQLFTQSVFIHAERQPLRDSHLMGSHLGTKGKENIIKGQQNRRPAVKKVIELFNSLYTEFKQKYPDQHLSDTHEHPLDYDTFIKWGMDHSFWNDGLYYHTDAPWSTNPDVQAGIHCILLLGRVQEEFGIIGQELARTVGWGVERFSQITETVNNITKRIGSIRNDPTTTADHIDNLPLGSMSRLEKLDLIKHEMKIELNNHGSLLQDWDNDIAWLWSRCQPQSSRPLLQRWDSTLDRIRREEPESNSLPLLLVEDEIEDAVLEVDHDDGEDVAEETIPDVGSDIIAAGAQ</sequence>
<comment type="caution">
    <text evidence="1">The sequence shown here is derived from an EMBL/GenBank/DDBJ whole genome shotgun (WGS) entry which is preliminary data.</text>
</comment>
<keyword evidence="2" id="KW-1185">Reference proteome</keyword>
<reference evidence="2" key="1">
    <citation type="journal article" date="2018" name="BMC Genomics">
        <title>Genomic insights into host adaptation between the wheat stripe rust pathogen (Puccinia striiformis f. sp. tritici) and the barley stripe rust pathogen (Puccinia striiformis f. sp. hordei).</title>
        <authorList>
            <person name="Xia C."/>
            <person name="Wang M."/>
            <person name="Yin C."/>
            <person name="Cornejo O.E."/>
            <person name="Hulbert S.H."/>
            <person name="Chen X."/>
        </authorList>
    </citation>
    <scope>NUCLEOTIDE SEQUENCE [LARGE SCALE GENOMIC DNA]</scope>
    <source>
        <strain evidence="2">93-210</strain>
    </source>
</reference>